<gene>
    <name evidence="1" type="ORF">SAMN05216463_10332</name>
</gene>
<dbReference type="Gene3D" id="3.80.10.10">
    <property type="entry name" value="Ribonuclease Inhibitor"/>
    <property type="match status" value="1"/>
</dbReference>
<organism evidence="1 2">
    <name type="scientific">Xylanibacter ruminicola</name>
    <name type="common">Prevotella ruminicola</name>
    <dbReference type="NCBI Taxonomy" id="839"/>
    <lineage>
        <taxon>Bacteria</taxon>
        <taxon>Pseudomonadati</taxon>
        <taxon>Bacteroidota</taxon>
        <taxon>Bacteroidia</taxon>
        <taxon>Bacteroidales</taxon>
        <taxon>Prevotellaceae</taxon>
        <taxon>Xylanibacter</taxon>
    </lineage>
</organism>
<dbReference type="Proteomes" id="UP000184130">
    <property type="component" value="Unassembled WGS sequence"/>
</dbReference>
<dbReference type="PANTHER" id="PTHR45661">
    <property type="entry name" value="SURFACE ANTIGEN"/>
    <property type="match status" value="1"/>
</dbReference>
<evidence type="ECO:0000313" key="2">
    <source>
        <dbReference type="Proteomes" id="UP000184130"/>
    </source>
</evidence>
<dbReference type="InterPro" id="IPR026906">
    <property type="entry name" value="LRR_5"/>
</dbReference>
<name>A0A1M6S808_XYLRU</name>
<dbReference type="InterPro" id="IPR032675">
    <property type="entry name" value="LRR_dom_sf"/>
</dbReference>
<dbReference type="EMBL" id="FRBD01000003">
    <property type="protein sequence ID" value="SHK40836.1"/>
    <property type="molecule type" value="Genomic_DNA"/>
</dbReference>
<reference evidence="1 2" key="1">
    <citation type="submission" date="2016-11" db="EMBL/GenBank/DDBJ databases">
        <authorList>
            <person name="Jaros S."/>
            <person name="Januszkiewicz K."/>
            <person name="Wedrychowicz H."/>
        </authorList>
    </citation>
    <scope>NUCLEOTIDE SEQUENCE [LARGE SCALE GENOMIC DNA]</scope>
    <source>
        <strain evidence="1 2">KHT3</strain>
    </source>
</reference>
<dbReference type="OrthoDB" id="1063323at2"/>
<protein>
    <submittedName>
        <fullName evidence="1">Leucine rich repeat-containing protein</fullName>
    </submittedName>
</protein>
<accession>A0A1M6S808</accession>
<evidence type="ECO:0000313" key="1">
    <source>
        <dbReference type="EMBL" id="SHK40836.1"/>
    </source>
</evidence>
<dbReference type="PANTHER" id="PTHR45661:SF3">
    <property type="entry name" value="IG-LIKE DOMAIN-CONTAINING PROTEIN"/>
    <property type="match status" value="1"/>
</dbReference>
<proteinExistence type="predicted"/>
<dbReference type="InterPro" id="IPR053139">
    <property type="entry name" value="Surface_bspA-like"/>
</dbReference>
<dbReference type="Pfam" id="PF13306">
    <property type="entry name" value="LRR_5"/>
    <property type="match status" value="2"/>
</dbReference>
<dbReference type="SUPFAM" id="SSF52058">
    <property type="entry name" value="L domain-like"/>
    <property type="match status" value="1"/>
</dbReference>
<dbReference type="AlphaFoldDB" id="A0A1M6S808"/>
<sequence>MDINECLETFCLEKTNCESEKKAPSHIKGHLCIHTALTEEDVIHQVNDGHDVFYSKDRKKLINATGQLTTYSVLYGTQVICHGAFCDTFATEIKLPDTVLAFGYNPFGNTHLKRFIIPKNVRHIETVNPFASCYSLEELIVLSPHFRLEHGVLYTSDYKICYGAATKSCPKDLRIHEGTEIIANNAFFRRKLNSVYIPNSMKEIGKNAFAYTGLKKITLPHSITQISEACFQCCNLVNVTIPELVTNIHEDAFSGNANLKSITMMGRVKSIAIGALSLCPELMKITGPYGSPVLNLKTMQVAGLDDRQHSKRESCEINGKKGVTMTLT</sequence>